<reference evidence="3 4" key="1">
    <citation type="submission" date="2024-02" db="EMBL/GenBank/DDBJ databases">
        <authorList>
            <person name="Chen Y."/>
            <person name="Shah S."/>
            <person name="Dougan E. K."/>
            <person name="Thang M."/>
            <person name="Chan C."/>
        </authorList>
    </citation>
    <scope>NUCLEOTIDE SEQUENCE [LARGE SCALE GENOMIC DNA]</scope>
</reference>
<name>A0ABP0JBW4_9DINO</name>
<evidence type="ECO:0000256" key="1">
    <source>
        <dbReference type="SAM" id="Coils"/>
    </source>
</evidence>
<accession>A0ABP0JBW4</accession>
<evidence type="ECO:0000256" key="2">
    <source>
        <dbReference type="SAM" id="MobiDB-lite"/>
    </source>
</evidence>
<keyword evidence="4" id="KW-1185">Reference proteome</keyword>
<dbReference type="EMBL" id="CAXAMM010006669">
    <property type="protein sequence ID" value="CAK9011894.1"/>
    <property type="molecule type" value="Genomic_DNA"/>
</dbReference>
<dbReference type="Proteomes" id="UP001642464">
    <property type="component" value="Unassembled WGS sequence"/>
</dbReference>
<evidence type="ECO:0000313" key="3">
    <source>
        <dbReference type="EMBL" id="CAK9011894.1"/>
    </source>
</evidence>
<comment type="caution">
    <text evidence="3">The sequence shown here is derived from an EMBL/GenBank/DDBJ whole genome shotgun (WGS) entry which is preliminary data.</text>
</comment>
<evidence type="ECO:0000313" key="4">
    <source>
        <dbReference type="Proteomes" id="UP001642464"/>
    </source>
</evidence>
<proteinExistence type="predicted"/>
<sequence length="485" mass="53875">MHNSDLLLSPTPESREAGGGKRTRLAPLQPLEAVLGVGQKSPTFAGEMRTPSAMLVKRMPNGSLAAVLDQTAQLFENSTILQETPRKGAFLDGVHAPGYLARQTKPSALPDQGIVLQYATVLYGALLILGVVDLLGALRTVDEVESRVPAVILTELRSANAEVSDHVKMLEDANAAAEQKKEASKKKIDEKVKVMQELQKKTHALEAKASKSRELMLRVEKAQTEHTEKGQEHAKSIEKFKDLSDEMESVARKVLLKEQALRQIVKTLKRQIAALRAELDALRTTREAAEVEMQTLKSQALSAGQLKEGAEQEQAKVEEAMQTAKKELQAMQAQLNVAVSAATVAEAQEEEATNRAREAARKRDDARQTQALLKKLRQKVKLYYESVEEVEMASPAKDLKQLPETKVLLENFNHMVAAFWELRSFDQEVYQKVKGAMQEIDRNSLEQVKYVCNPRNKLTAEEEQKCVDGLWESAHLRALAFPKSA</sequence>
<gene>
    <name evidence="3" type="ORF">SCF082_LOCUS11291</name>
</gene>
<organism evidence="3 4">
    <name type="scientific">Durusdinium trenchii</name>
    <dbReference type="NCBI Taxonomy" id="1381693"/>
    <lineage>
        <taxon>Eukaryota</taxon>
        <taxon>Sar</taxon>
        <taxon>Alveolata</taxon>
        <taxon>Dinophyceae</taxon>
        <taxon>Suessiales</taxon>
        <taxon>Symbiodiniaceae</taxon>
        <taxon>Durusdinium</taxon>
    </lineage>
</organism>
<protein>
    <submittedName>
        <fullName evidence="3">Uncharacterized protein</fullName>
    </submittedName>
</protein>
<feature type="coiled-coil region" evidence="1">
    <location>
        <begin position="160"/>
        <end position="215"/>
    </location>
</feature>
<feature type="region of interest" description="Disordered" evidence="2">
    <location>
        <begin position="1"/>
        <end position="25"/>
    </location>
</feature>
<keyword evidence="1" id="KW-0175">Coiled coil</keyword>
<feature type="coiled-coil region" evidence="1">
    <location>
        <begin position="258"/>
        <end position="393"/>
    </location>
</feature>